<dbReference type="GeneID" id="94194399"/>
<proteinExistence type="predicted"/>
<protein>
    <submittedName>
        <fullName evidence="1">40S ribosomal protein S20</fullName>
    </submittedName>
</protein>
<keyword evidence="1" id="KW-0687">Ribonucleoprotein</keyword>
<dbReference type="RefSeq" id="XP_067714987.1">
    <property type="nucleotide sequence ID" value="XM_067858886.1"/>
</dbReference>
<dbReference type="GO" id="GO:0005840">
    <property type="term" value="C:ribosome"/>
    <property type="evidence" value="ECO:0007669"/>
    <property type="project" value="UniProtKB-KW"/>
</dbReference>
<name>A0AAV4LSF2_BABCB</name>
<keyword evidence="2" id="KW-1185">Reference proteome</keyword>
<comment type="caution">
    <text evidence="1">The sequence shown here is derived from an EMBL/GenBank/DDBJ whole genome shotgun (WGS) entry which is preliminary data.</text>
</comment>
<organism evidence="1 2">
    <name type="scientific">Babesia caballi</name>
    <dbReference type="NCBI Taxonomy" id="5871"/>
    <lineage>
        <taxon>Eukaryota</taxon>
        <taxon>Sar</taxon>
        <taxon>Alveolata</taxon>
        <taxon>Apicomplexa</taxon>
        <taxon>Aconoidasida</taxon>
        <taxon>Piroplasmida</taxon>
        <taxon>Babesiidae</taxon>
        <taxon>Babesia</taxon>
    </lineage>
</organism>
<dbReference type="Proteomes" id="UP001497744">
    <property type="component" value="Unassembled WGS sequence"/>
</dbReference>
<accession>A0AAV4LSF2</accession>
<sequence>MNFSRQLFACGHLAGVCFLASRAGWVRRPPGKRRTATCAAVARGDQPAGVAGAGRQFDCLQTYPLDGLHNVGSADHAAKHRVLAVQPRAQHRGDEELGAVGVGPCVGHGEREGAVVLQVRHDLVLELAAPNGLACAIAVEGVHREVLDGAPAVLVEEAHVYVAHVRVDDGLAGQPAARALDIGACGRVCVSRGFSVTSRWRRGVALLRGAADVPAVELLLAGLAVPKDVEAVPLERGGQRQRCLRVFALGTAGSRATLVGGVLHQRHLEVPHGQLRAPEHAHDLVRHYVHHLYAQHAGVDEVVGGHVEAQLAVLALVGADLGDFLLVGPALQEVHRVHVECGRLGVALRGCVHQRALVVDAAQLQAVEPEEADVAVVAVHGGELAARRDGHGNGVRV</sequence>
<evidence type="ECO:0000313" key="1">
    <source>
        <dbReference type="EMBL" id="GIX62918.1"/>
    </source>
</evidence>
<evidence type="ECO:0000313" key="2">
    <source>
        <dbReference type="Proteomes" id="UP001497744"/>
    </source>
</evidence>
<dbReference type="EMBL" id="BPLF01000002">
    <property type="protein sequence ID" value="GIX62918.1"/>
    <property type="molecule type" value="Genomic_DNA"/>
</dbReference>
<reference evidence="1 2" key="1">
    <citation type="submission" date="2021-06" db="EMBL/GenBank/DDBJ databases">
        <title>Genome sequence of Babesia caballi.</title>
        <authorList>
            <person name="Yamagishi J."/>
            <person name="Kidaka T."/>
            <person name="Ochi A."/>
        </authorList>
    </citation>
    <scope>NUCLEOTIDE SEQUENCE [LARGE SCALE GENOMIC DNA]</scope>
    <source>
        <strain evidence="1">USDA-D6B2</strain>
    </source>
</reference>
<keyword evidence="1" id="KW-0689">Ribosomal protein</keyword>
<gene>
    <name evidence="1" type="ORF">BcabD6B2_23530</name>
</gene>
<dbReference type="AlphaFoldDB" id="A0AAV4LSF2"/>